<evidence type="ECO:0000313" key="2">
    <source>
        <dbReference type="Proteomes" id="UP000030023"/>
    </source>
</evidence>
<protein>
    <recommendedName>
        <fullName evidence="3">50S ribosomal protein L10</fullName>
    </recommendedName>
</protein>
<comment type="caution">
    <text evidence="1">The sequence shown here is derived from an EMBL/GenBank/DDBJ whole genome shotgun (WGS) entry which is preliminary data.</text>
</comment>
<dbReference type="EMBL" id="AXCV01000046">
    <property type="protein sequence ID" value="KGO32297.1"/>
    <property type="molecule type" value="Genomic_DNA"/>
</dbReference>
<proteinExistence type="predicted"/>
<accession>A0ABR4XS45</accession>
<name>A0ABR4XS45_9LACO</name>
<evidence type="ECO:0000313" key="1">
    <source>
        <dbReference type="EMBL" id="KGO32297.1"/>
    </source>
</evidence>
<evidence type="ECO:0008006" key="3">
    <source>
        <dbReference type="Google" id="ProtNLM"/>
    </source>
</evidence>
<keyword evidence="2" id="KW-1185">Reference proteome</keyword>
<dbReference type="Proteomes" id="UP000030023">
    <property type="component" value="Unassembled WGS sequence"/>
</dbReference>
<sequence length="33" mass="3747">MSEKAIAIKAKKVDEVADLFKIQFHLLLQTFVA</sequence>
<reference evidence="1 2" key="1">
    <citation type="journal article" date="2014" name="Antonie Van Leeuwenhoek">
        <title>Oenococcus alcoholitolerans sp. nov., a lactic acid bacteria isolated from cachaca and ethanol fermentation processes.</title>
        <authorList>
            <person name="Badotti F."/>
            <person name="Moreira A.P."/>
            <person name="Tonon L.A."/>
            <person name="de Lucena B.T."/>
            <person name="Gomes Fde C."/>
            <person name="Kruger R."/>
            <person name="Thompson C.C."/>
            <person name="de Morais M.A.Jr."/>
            <person name="Rosa C.A."/>
            <person name="Thompson F.L."/>
        </authorList>
    </citation>
    <scope>NUCLEOTIDE SEQUENCE [LARGE SCALE GENOMIC DNA]</scope>
    <source>
        <strain evidence="1 2">UFRJ-M7.2.18</strain>
    </source>
</reference>
<organism evidence="1 2">
    <name type="scientific">Oenococcus alcoholitolerans</name>
    <dbReference type="NCBI Taxonomy" id="931074"/>
    <lineage>
        <taxon>Bacteria</taxon>
        <taxon>Bacillati</taxon>
        <taxon>Bacillota</taxon>
        <taxon>Bacilli</taxon>
        <taxon>Lactobacillales</taxon>
        <taxon>Lactobacillaceae</taxon>
        <taxon>Oenococcus</taxon>
    </lineage>
</organism>
<gene>
    <name evidence="1" type="ORF">Q757_01880</name>
</gene>